<protein>
    <recommendedName>
        <fullName evidence="3">Glutathione S-transferase</fullName>
        <ecNumber evidence="3">2.5.1.18</ecNumber>
    </recommendedName>
</protein>
<reference evidence="5 6" key="1">
    <citation type="journal article" date="2024" name="G3 (Bethesda)">
        <title>Genome assembly of Hibiscus sabdariffa L. provides insights into metabolisms of medicinal natural products.</title>
        <authorList>
            <person name="Kim T."/>
        </authorList>
    </citation>
    <scope>NUCLEOTIDE SEQUENCE [LARGE SCALE GENOMIC DNA]</scope>
    <source>
        <strain evidence="5">TK-2024</strain>
        <tissue evidence="5">Old leaves</tissue>
    </source>
</reference>
<dbReference type="Pfam" id="PF02798">
    <property type="entry name" value="GST_N"/>
    <property type="match status" value="1"/>
</dbReference>
<dbReference type="EC" id="2.5.1.18" evidence="3"/>
<comment type="catalytic activity">
    <reaction evidence="3">
        <text>RX + glutathione = an S-substituted glutathione + a halide anion + H(+)</text>
        <dbReference type="Rhea" id="RHEA:16437"/>
        <dbReference type="ChEBI" id="CHEBI:15378"/>
        <dbReference type="ChEBI" id="CHEBI:16042"/>
        <dbReference type="ChEBI" id="CHEBI:17792"/>
        <dbReference type="ChEBI" id="CHEBI:57925"/>
        <dbReference type="ChEBI" id="CHEBI:90779"/>
        <dbReference type="EC" id="2.5.1.18"/>
    </reaction>
</comment>
<dbReference type="Proteomes" id="UP001472677">
    <property type="component" value="Unassembled WGS sequence"/>
</dbReference>
<keyword evidence="1" id="KW-0216">Detoxification</keyword>
<feature type="domain" description="GST N-terminal" evidence="4">
    <location>
        <begin position="1"/>
        <end position="51"/>
    </location>
</feature>
<dbReference type="InterPro" id="IPR004045">
    <property type="entry name" value="Glutathione_S-Trfase_N"/>
</dbReference>
<comment type="subcellular location">
    <subcellularLocation>
        <location evidence="3">Cytoplasm</location>
        <location evidence="3">Cytosol</location>
    </subcellularLocation>
</comment>
<proteinExistence type="inferred from homology"/>
<evidence type="ECO:0000256" key="3">
    <source>
        <dbReference type="RuleBase" id="RU369102"/>
    </source>
</evidence>
<organism evidence="5 6">
    <name type="scientific">Hibiscus sabdariffa</name>
    <name type="common">roselle</name>
    <dbReference type="NCBI Taxonomy" id="183260"/>
    <lineage>
        <taxon>Eukaryota</taxon>
        <taxon>Viridiplantae</taxon>
        <taxon>Streptophyta</taxon>
        <taxon>Embryophyta</taxon>
        <taxon>Tracheophyta</taxon>
        <taxon>Spermatophyta</taxon>
        <taxon>Magnoliopsida</taxon>
        <taxon>eudicotyledons</taxon>
        <taxon>Gunneridae</taxon>
        <taxon>Pentapetalae</taxon>
        <taxon>rosids</taxon>
        <taxon>malvids</taxon>
        <taxon>Malvales</taxon>
        <taxon>Malvaceae</taxon>
        <taxon>Malvoideae</taxon>
        <taxon>Hibiscus</taxon>
    </lineage>
</organism>
<dbReference type="PANTHER" id="PTHR11260">
    <property type="entry name" value="GLUTATHIONE S-TRANSFERASE, GST, SUPERFAMILY, GST DOMAIN CONTAINING"/>
    <property type="match status" value="1"/>
</dbReference>
<accession>A0ABR2F3Y5</accession>
<comment type="caution">
    <text evidence="5">The sequence shown here is derived from an EMBL/GenBank/DDBJ whole genome shotgun (WGS) entry which is preliminary data.</text>
</comment>
<evidence type="ECO:0000313" key="5">
    <source>
        <dbReference type="EMBL" id="KAK8571732.1"/>
    </source>
</evidence>
<dbReference type="InterPro" id="IPR036249">
    <property type="entry name" value="Thioredoxin-like_sf"/>
</dbReference>
<keyword evidence="3" id="KW-0808">Transferase</keyword>
<evidence type="ECO:0000313" key="6">
    <source>
        <dbReference type="Proteomes" id="UP001472677"/>
    </source>
</evidence>
<dbReference type="InterPro" id="IPR045073">
    <property type="entry name" value="Omega/Tau-like"/>
</dbReference>
<dbReference type="SUPFAM" id="SSF52833">
    <property type="entry name" value="Thioredoxin-like"/>
    <property type="match status" value="1"/>
</dbReference>
<dbReference type="EMBL" id="JBBPBM010000008">
    <property type="protein sequence ID" value="KAK8571732.1"/>
    <property type="molecule type" value="Genomic_DNA"/>
</dbReference>
<comment type="function">
    <text evidence="3">Is involved in the conjugation of reduced glutathione to a wide number of exogenous and endogenous hydrophobic electrophiles.</text>
</comment>
<evidence type="ECO:0000259" key="4">
    <source>
        <dbReference type="PROSITE" id="PS50404"/>
    </source>
</evidence>
<gene>
    <name evidence="5" type="ORF">V6N12_027805</name>
</gene>
<evidence type="ECO:0000256" key="2">
    <source>
        <dbReference type="ARBA" id="ARBA00025743"/>
    </source>
</evidence>
<keyword evidence="6" id="KW-1185">Reference proteome</keyword>
<keyword evidence="3" id="KW-0963">Cytoplasm</keyword>
<dbReference type="Gene3D" id="3.40.30.10">
    <property type="entry name" value="Glutaredoxin"/>
    <property type="match status" value="1"/>
</dbReference>
<comment type="similarity">
    <text evidence="2">Belongs to the GST superfamily. Tau family.</text>
</comment>
<name>A0ABR2F3Y5_9ROSI</name>
<evidence type="ECO:0000256" key="1">
    <source>
        <dbReference type="ARBA" id="ARBA00022575"/>
    </source>
</evidence>
<sequence>MEEDVPHNKSNLLWKYIPVHQKIPVLVPGRKPIAESLVILEYIDESQPIWEFFSKFREEQQKAIENNRRTWTRRQQVLWGRQNLYN</sequence>
<dbReference type="PROSITE" id="PS50404">
    <property type="entry name" value="GST_NTER"/>
    <property type="match status" value="1"/>
</dbReference>
<dbReference type="PANTHER" id="PTHR11260:SF676">
    <property type="entry name" value="GLUTATHIONE S-TRANSFERASE U8"/>
    <property type="match status" value="1"/>
</dbReference>